<dbReference type="Proteomes" id="UP001580407">
    <property type="component" value="Unassembled WGS sequence"/>
</dbReference>
<organism evidence="2 3">
    <name type="scientific">Paenibacillus terreus</name>
    <dbReference type="NCBI Taxonomy" id="1387834"/>
    <lineage>
        <taxon>Bacteria</taxon>
        <taxon>Bacillati</taxon>
        <taxon>Bacillota</taxon>
        <taxon>Bacilli</taxon>
        <taxon>Bacillales</taxon>
        <taxon>Paenibacillaceae</taxon>
        <taxon>Paenibacillus</taxon>
    </lineage>
</organism>
<keyword evidence="1" id="KW-0472">Membrane</keyword>
<evidence type="ECO:0008006" key="4">
    <source>
        <dbReference type="Google" id="ProtNLM"/>
    </source>
</evidence>
<comment type="caution">
    <text evidence="2">The sequence shown here is derived from an EMBL/GenBank/DDBJ whole genome shotgun (WGS) entry which is preliminary data.</text>
</comment>
<dbReference type="RefSeq" id="WP_375527648.1">
    <property type="nucleotide sequence ID" value="NZ_JBHILM010000032.1"/>
</dbReference>
<reference evidence="2 3" key="1">
    <citation type="submission" date="2024-09" db="EMBL/GenBank/DDBJ databases">
        <authorList>
            <person name="Ruan L."/>
        </authorList>
    </citation>
    <scope>NUCLEOTIDE SEQUENCE [LARGE SCALE GENOMIC DNA]</scope>
    <source>
        <strain evidence="2 3">D33</strain>
    </source>
</reference>
<gene>
    <name evidence="2" type="ORF">ACE3NQ_23730</name>
</gene>
<proteinExistence type="predicted"/>
<dbReference type="EMBL" id="JBHILM010000032">
    <property type="protein sequence ID" value="MFB5683929.1"/>
    <property type="molecule type" value="Genomic_DNA"/>
</dbReference>
<keyword evidence="1" id="KW-1133">Transmembrane helix</keyword>
<protein>
    <recommendedName>
        <fullName evidence="4">DUF5668 domain-containing protein</fullName>
    </recommendedName>
</protein>
<sequence length="87" mass="9902">MKKFVFGCLVAFSGVLLLCIKYLLIGMLAIATRSSYEFIELHTGWSIWPYTLIVIGLLFIAAAGWKHLNASYPKDQIFEKETDQELD</sequence>
<evidence type="ECO:0000313" key="3">
    <source>
        <dbReference type="Proteomes" id="UP001580407"/>
    </source>
</evidence>
<name>A0ABV5BEY4_9BACL</name>
<evidence type="ECO:0000313" key="2">
    <source>
        <dbReference type="EMBL" id="MFB5683929.1"/>
    </source>
</evidence>
<keyword evidence="3" id="KW-1185">Reference proteome</keyword>
<keyword evidence="1" id="KW-0812">Transmembrane</keyword>
<feature type="transmembrane region" description="Helical" evidence="1">
    <location>
        <begin position="47"/>
        <end position="65"/>
    </location>
</feature>
<accession>A0ABV5BEY4</accession>
<evidence type="ECO:0000256" key="1">
    <source>
        <dbReference type="SAM" id="Phobius"/>
    </source>
</evidence>